<dbReference type="GeneID" id="14495833"/>
<dbReference type="Proteomes" id="UP000002866">
    <property type="component" value="Chromosome 4"/>
</dbReference>
<proteinExistence type="predicted"/>
<protein>
    <submittedName>
        <fullName evidence="2">Uncharacterized protein</fullName>
    </submittedName>
</protein>
<feature type="region of interest" description="Disordered" evidence="1">
    <location>
        <begin position="42"/>
        <end position="100"/>
    </location>
</feature>
<dbReference type="HOGENOM" id="CLU_897650_0_0_1"/>
<gene>
    <name evidence="2" type="primary">TBLA0D02970</name>
    <name evidence="2" type="ORF">TBLA_0D02970</name>
</gene>
<sequence length="310" mass="33851">MHICIYMETFIYSTLFNPKTKGNRTRKRNGKERGRGHVVRVRAPRDRPRQFWETAGKQPGNKSAPTGQPAWPSTGATRVTCRSALPRRPTATATARSRRRSALPLRYAPLRHAPLRHAPLASFHTKLARRSRPLAANGKQMASRATSATASISIPMSQLHPLTAVRPAAVSVTARLRVSQTGSPRGIPFGHRPVRVSSSPSTFAASGNPGQHFACPFGPPPTHLRIALRPPLRVRAYAHARTHTPARTPARHGPAAAALTLPHRATVSFPEAATRQHTRPPPARLLLRVRTHISQSGNRTSCFRCACGPV</sequence>
<dbReference type="RefSeq" id="XP_004180316.1">
    <property type="nucleotide sequence ID" value="XM_004180268.1"/>
</dbReference>
<dbReference type="KEGG" id="tbl:TBLA_0D02970"/>
<dbReference type="AlphaFoldDB" id="I2H345"/>
<dbReference type="InParanoid" id="I2H345"/>
<evidence type="ECO:0000313" key="2">
    <source>
        <dbReference type="EMBL" id="CCH60797.1"/>
    </source>
</evidence>
<dbReference type="EMBL" id="HE806319">
    <property type="protein sequence ID" value="CCH60797.1"/>
    <property type="molecule type" value="Genomic_DNA"/>
</dbReference>
<feature type="compositionally biased region" description="Basic residues" evidence="1">
    <location>
        <begin position="21"/>
        <end position="37"/>
    </location>
</feature>
<feature type="region of interest" description="Disordered" evidence="1">
    <location>
        <begin position="18"/>
        <end position="37"/>
    </location>
</feature>
<organism evidence="2 3">
    <name type="scientific">Henningerozyma blattae (strain ATCC 34711 / CBS 6284 / DSM 70876 / NBRC 10599 / NRRL Y-10934 / UCD 77-7)</name>
    <name type="common">Yeast</name>
    <name type="synonym">Tetrapisispora blattae</name>
    <dbReference type="NCBI Taxonomy" id="1071380"/>
    <lineage>
        <taxon>Eukaryota</taxon>
        <taxon>Fungi</taxon>
        <taxon>Dikarya</taxon>
        <taxon>Ascomycota</taxon>
        <taxon>Saccharomycotina</taxon>
        <taxon>Saccharomycetes</taxon>
        <taxon>Saccharomycetales</taxon>
        <taxon>Saccharomycetaceae</taxon>
        <taxon>Henningerozyma</taxon>
    </lineage>
</organism>
<keyword evidence="3" id="KW-1185">Reference proteome</keyword>
<feature type="compositionally biased region" description="Low complexity" evidence="1">
    <location>
        <begin position="82"/>
        <end position="95"/>
    </location>
</feature>
<name>I2H345_HENB6</name>
<evidence type="ECO:0000313" key="3">
    <source>
        <dbReference type="Proteomes" id="UP000002866"/>
    </source>
</evidence>
<evidence type="ECO:0000256" key="1">
    <source>
        <dbReference type="SAM" id="MobiDB-lite"/>
    </source>
</evidence>
<accession>I2H345</accession>
<reference evidence="2 3" key="1">
    <citation type="journal article" date="2011" name="Proc. Natl. Acad. Sci. U.S.A.">
        <title>Evolutionary erosion of yeast sex chromosomes by mating-type switching accidents.</title>
        <authorList>
            <person name="Gordon J.L."/>
            <person name="Armisen D."/>
            <person name="Proux-Wera E."/>
            <person name="Oheigeartaigh S.S."/>
            <person name="Byrne K.P."/>
            <person name="Wolfe K.H."/>
        </authorList>
    </citation>
    <scope>NUCLEOTIDE SEQUENCE [LARGE SCALE GENOMIC DNA]</scope>
    <source>
        <strain evidence="3">ATCC 34711 / CBS 6284 / DSM 70876 / NBRC 10599 / NRRL Y-10934 / UCD 77-7</strain>
    </source>
</reference>